<keyword evidence="1" id="KW-0863">Zinc-finger</keyword>
<evidence type="ECO:0000313" key="4">
    <source>
        <dbReference type="Proteomes" id="UP000297900"/>
    </source>
</evidence>
<evidence type="ECO:0000313" key="3">
    <source>
        <dbReference type="EMBL" id="TFE26670.1"/>
    </source>
</evidence>
<sequence length="554" mass="64125">MNFDRNKPWTEEVERNLAKQLSGFAVRQIFQEGVQLFQTGYVQDGEWDNGITYSARLPQGTSNYKVSIHFGFLPFSRCSCGIKGSCAHMIAVVCDALFSCDVPVFVFIRKHGLASVEGTPPSTSVQQQLAATIEVSQKIDMPIKPANPTLAEPQAAPVESDLPTTWDGYRKWHRQFEKNMPSYSQPIAQFIKWVDHNLLRTSLNWADEERKLLFSAHVWLYAFKLADRSFNHQRYAFDSIGTNLQTLLQEFNKTLIKLSSLTRDSGRLAQDLEGLCAIVGEYGFDYSRSYVDWMDIYRGLWSRLPAEPHAIIREKARLLEMIDSQVDSIRRVKALLGMTHMIQLEKGPEAATAYVEEYWHSGPSPFYGYLIAYSRSENWRYLSIWLNCLSQLVSKYGHEGDVYDLLSFWEPMAEATLSSDKFIEHLEMFMENLLPAGFQPYADVLLKRGDFKRWVDLHLAYDKLPDESDGYALVERKAPELLLPVYHRYAAEWIETRKRDGYQYAIAHLKRLQKLYGKLKQQESWNAYMNKLLERYSRLKALQEEVRKGHLVPK</sequence>
<dbReference type="InterPro" id="IPR007527">
    <property type="entry name" value="Znf_SWIM"/>
</dbReference>
<dbReference type="OrthoDB" id="7593573at2"/>
<evidence type="ECO:0000256" key="1">
    <source>
        <dbReference type="PROSITE-ProRule" id="PRU00325"/>
    </source>
</evidence>
<keyword evidence="1" id="KW-0479">Metal-binding</keyword>
<accession>A0A4Y8M000</accession>
<name>A0A4Y8M000_9BACL</name>
<protein>
    <recommendedName>
        <fullName evidence="2">SWIM-type domain-containing protein</fullName>
    </recommendedName>
</protein>
<dbReference type="Proteomes" id="UP000297900">
    <property type="component" value="Unassembled WGS sequence"/>
</dbReference>
<evidence type="ECO:0000259" key="2">
    <source>
        <dbReference type="PROSITE" id="PS50966"/>
    </source>
</evidence>
<feature type="domain" description="SWIM-type" evidence="2">
    <location>
        <begin position="64"/>
        <end position="97"/>
    </location>
</feature>
<dbReference type="EMBL" id="SOMN01000012">
    <property type="protein sequence ID" value="TFE26670.1"/>
    <property type="molecule type" value="Genomic_DNA"/>
</dbReference>
<proteinExistence type="predicted"/>
<reference evidence="3 4" key="1">
    <citation type="submission" date="2019-03" db="EMBL/GenBank/DDBJ databases">
        <title>Cohnella endophytica sp. nov., a novel endophytic bacterium isolated from bark of Sonneratia apetala.</title>
        <authorList>
            <person name="Tuo L."/>
        </authorList>
    </citation>
    <scope>NUCLEOTIDE SEQUENCE [LARGE SCALE GENOMIC DNA]</scope>
    <source>
        <strain evidence="3 4">CCTCC AB 208254</strain>
    </source>
</reference>
<dbReference type="GO" id="GO:0008270">
    <property type="term" value="F:zinc ion binding"/>
    <property type="evidence" value="ECO:0007669"/>
    <property type="project" value="UniProtKB-KW"/>
</dbReference>
<dbReference type="RefSeq" id="WP_135152274.1">
    <property type="nucleotide sequence ID" value="NZ_SOMN01000012.1"/>
</dbReference>
<dbReference type="AlphaFoldDB" id="A0A4Y8M000"/>
<comment type="caution">
    <text evidence="3">The sequence shown here is derived from an EMBL/GenBank/DDBJ whole genome shotgun (WGS) entry which is preliminary data.</text>
</comment>
<organism evidence="3 4">
    <name type="scientific">Cohnella luojiensis</name>
    <dbReference type="NCBI Taxonomy" id="652876"/>
    <lineage>
        <taxon>Bacteria</taxon>
        <taxon>Bacillati</taxon>
        <taxon>Bacillota</taxon>
        <taxon>Bacilli</taxon>
        <taxon>Bacillales</taxon>
        <taxon>Paenibacillaceae</taxon>
        <taxon>Cohnella</taxon>
    </lineage>
</organism>
<gene>
    <name evidence="3" type="ORF">E2980_11175</name>
</gene>
<keyword evidence="1" id="KW-0862">Zinc</keyword>
<keyword evidence="4" id="KW-1185">Reference proteome</keyword>
<dbReference type="PROSITE" id="PS50966">
    <property type="entry name" value="ZF_SWIM"/>
    <property type="match status" value="1"/>
</dbReference>